<feature type="domain" description="Acetophenone carboxylase-like C-terminal" evidence="3">
    <location>
        <begin position="515"/>
        <end position="673"/>
    </location>
</feature>
<dbReference type="AlphaFoldDB" id="A0A2W5MZ95"/>
<evidence type="ECO:0000259" key="3">
    <source>
        <dbReference type="Pfam" id="PF19278"/>
    </source>
</evidence>
<feature type="domain" description="Hydantoinase A/oxoprolinase" evidence="1">
    <location>
        <begin position="203"/>
        <end position="494"/>
    </location>
</feature>
<proteinExistence type="predicted"/>
<reference evidence="4 5" key="1">
    <citation type="submission" date="2017-08" db="EMBL/GenBank/DDBJ databases">
        <title>Infants hospitalized years apart are colonized by the same room-sourced microbial strains.</title>
        <authorList>
            <person name="Brooks B."/>
            <person name="Olm M.R."/>
            <person name="Firek B.A."/>
            <person name="Baker R."/>
            <person name="Thomas B.C."/>
            <person name="Morowitz M.J."/>
            <person name="Banfield J.F."/>
        </authorList>
    </citation>
    <scope>NUCLEOTIDE SEQUENCE [LARGE SCALE GENOMIC DNA]</scope>
    <source>
        <strain evidence="4">S2_005_002_R2_34</strain>
    </source>
</reference>
<sequence length="685" mass="73012">MRLACDTGGTFTDLVVETGDTIRLFKASTTPDDPVRGVLDALGLAAAHFGQDRTDFLAGADTFIHGTTRAINAILTGNTARTAFLTTQGHPDVLVIREGGRIEPFNFTVPYPEPYVPRRLTFEIPERIEASGKVRAPLDEEAALAVIERLKALKVEAVGVCFLWSIVNAEHEKRMGELLAEHLPGVPFTLSHALNPTLREYRRASATVIDASLKPLMFDYLDSLTRRLREAGFAGRTLMVTSGGGIMDAEAVARAPIHSINSGPAMAPIAGRFYADRDFDHAEAIVADTGGTTYDVSLVREGRIPWTRETWIGQRFRGHMTGFPSVDVKSIGAGGGSIAWVDDGGLLRVGPQSAGSTPGPVAYRKGGTEPTVTDCSIILGYIDPDFFLGGTMTLDREAARAALKEKVADPLGLSVEEAAASVLTLATEKMVGAIDEITVNQGIDPSNAVLIGGGGAAGLNAVAVGRRLGCAGVLIPEAGSVLSAAGALMSEISSDYARMHYTTTRRFDFEGVNAVLAELEARCRSFAEGPGAGALSETIEFSVEARYMHQIWEIEVPMSLTRVPDAAALDALREAFHAQHKMIFEITDPESEIEFVTWRAKISCKIREGGTGSLPVEAATGDFAKRPVYFTQTGWTNAEVIRFEGMPSDQPVAGPAIIESSFTTVVVDPGANAVRTGGGGLKVTF</sequence>
<dbReference type="PANTHER" id="PTHR11365:SF23">
    <property type="entry name" value="HYPOTHETICAL 5-OXOPROLINASE (EUROFUNG)-RELATED"/>
    <property type="match status" value="1"/>
</dbReference>
<dbReference type="Pfam" id="PF19278">
    <property type="entry name" value="Hydant_A_C"/>
    <property type="match status" value="1"/>
</dbReference>
<dbReference type="PANTHER" id="PTHR11365">
    <property type="entry name" value="5-OXOPROLINASE RELATED"/>
    <property type="match status" value="1"/>
</dbReference>
<organism evidence="4 5">
    <name type="scientific">Rhodovulum sulfidophilum</name>
    <name type="common">Rhodobacter sulfidophilus</name>
    <dbReference type="NCBI Taxonomy" id="35806"/>
    <lineage>
        <taxon>Bacteria</taxon>
        <taxon>Pseudomonadati</taxon>
        <taxon>Pseudomonadota</taxon>
        <taxon>Alphaproteobacteria</taxon>
        <taxon>Rhodobacterales</taxon>
        <taxon>Paracoccaceae</taxon>
        <taxon>Rhodovulum</taxon>
    </lineage>
</organism>
<dbReference type="Pfam" id="PF01968">
    <property type="entry name" value="Hydantoinase_A"/>
    <property type="match status" value="1"/>
</dbReference>
<comment type="caution">
    <text evidence="4">The sequence shown here is derived from an EMBL/GenBank/DDBJ whole genome shotgun (WGS) entry which is preliminary data.</text>
</comment>
<feature type="domain" description="Hydantoinase/oxoprolinase N-terminal" evidence="2">
    <location>
        <begin position="2"/>
        <end position="182"/>
    </location>
</feature>
<protein>
    <submittedName>
        <fullName evidence="4">5-oxoprolinase</fullName>
    </submittedName>
</protein>
<dbReference type="GO" id="GO:0017168">
    <property type="term" value="F:5-oxoprolinase (ATP-hydrolyzing) activity"/>
    <property type="evidence" value="ECO:0007669"/>
    <property type="project" value="TreeGrafter"/>
</dbReference>
<dbReference type="InterPro" id="IPR045079">
    <property type="entry name" value="Oxoprolinase-like"/>
</dbReference>
<dbReference type="GO" id="GO:0006749">
    <property type="term" value="P:glutathione metabolic process"/>
    <property type="evidence" value="ECO:0007669"/>
    <property type="project" value="TreeGrafter"/>
</dbReference>
<dbReference type="InterPro" id="IPR008040">
    <property type="entry name" value="Hydant_A_N"/>
</dbReference>
<gene>
    <name evidence="4" type="ORF">DI556_20010</name>
</gene>
<evidence type="ECO:0000313" key="5">
    <source>
        <dbReference type="Proteomes" id="UP000249185"/>
    </source>
</evidence>
<dbReference type="GO" id="GO:0005829">
    <property type="term" value="C:cytosol"/>
    <property type="evidence" value="ECO:0007669"/>
    <property type="project" value="TreeGrafter"/>
</dbReference>
<evidence type="ECO:0000313" key="4">
    <source>
        <dbReference type="EMBL" id="PZQ46506.1"/>
    </source>
</evidence>
<dbReference type="EMBL" id="QFPW01000024">
    <property type="protein sequence ID" value="PZQ46506.1"/>
    <property type="molecule type" value="Genomic_DNA"/>
</dbReference>
<dbReference type="InterPro" id="IPR049517">
    <property type="entry name" value="ACX-like_C"/>
</dbReference>
<dbReference type="Proteomes" id="UP000249185">
    <property type="component" value="Unassembled WGS sequence"/>
</dbReference>
<dbReference type="Pfam" id="PF05378">
    <property type="entry name" value="Hydant_A_N"/>
    <property type="match status" value="1"/>
</dbReference>
<dbReference type="InterPro" id="IPR002821">
    <property type="entry name" value="Hydantoinase_A"/>
</dbReference>
<evidence type="ECO:0000259" key="2">
    <source>
        <dbReference type="Pfam" id="PF05378"/>
    </source>
</evidence>
<evidence type="ECO:0000259" key="1">
    <source>
        <dbReference type="Pfam" id="PF01968"/>
    </source>
</evidence>
<accession>A0A2W5MZ95</accession>
<name>A0A2W5MZ95_RHOSU</name>